<dbReference type="OrthoDB" id="7763303at2759"/>
<dbReference type="KEGG" id="clec:106664853"/>
<dbReference type="InterPro" id="IPR050430">
    <property type="entry name" value="Peptidase_S1"/>
</dbReference>
<feature type="domain" description="Peptidase S1" evidence="5">
    <location>
        <begin position="57"/>
        <end position="348"/>
    </location>
</feature>
<organism evidence="6 7">
    <name type="scientific">Cimex lectularius</name>
    <name type="common">Bed bug</name>
    <name type="synonym">Acanthia lectularia</name>
    <dbReference type="NCBI Taxonomy" id="79782"/>
    <lineage>
        <taxon>Eukaryota</taxon>
        <taxon>Metazoa</taxon>
        <taxon>Ecdysozoa</taxon>
        <taxon>Arthropoda</taxon>
        <taxon>Hexapoda</taxon>
        <taxon>Insecta</taxon>
        <taxon>Pterygota</taxon>
        <taxon>Neoptera</taxon>
        <taxon>Paraneoptera</taxon>
        <taxon>Hemiptera</taxon>
        <taxon>Heteroptera</taxon>
        <taxon>Panheteroptera</taxon>
        <taxon>Cimicomorpha</taxon>
        <taxon>Cimicidae</taxon>
        <taxon>Cimex</taxon>
    </lineage>
</organism>
<dbReference type="PANTHER" id="PTHR24276">
    <property type="entry name" value="POLYSERASE-RELATED"/>
    <property type="match status" value="1"/>
</dbReference>
<keyword evidence="3" id="KW-0720">Serine protease</keyword>
<keyword evidence="1" id="KW-0645">Protease</keyword>
<dbReference type="RefSeq" id="XP_014246368.1">
    <property type="nucleotide sequence ID" value="XM_014390882.2"/>
</dbReference>
<dbReference type="PROSITE" id="PS50240">
    <property type="entry name" value="TRYPSIN_DOM"/>
    <property type="match status" value="1"/>
</dbReference>
<proteinExistence type="predicted"/>
<evidence type="ECO:0000313" key="7">
    <source>
        <dbReference type="Proteomes" id="UP000494040"/>
    </source>
</evidence>
<dbReference type="Proteomes" id="UP000494040">
    <property type="component" value="Unassembled WGS sequence"/>
</dbReference>
<keyword evidence="7" id="KW-1185">Reference proteome</keyword>
<evidence type="ECO:0000256" key="2">
    <source>
        <dbReference type="ARBA" id="ARBA00022801"/>
    </source>
</evidence>
<keyword evidence="2" id="KW-0378">Hydrolase</keyword>
<evidence type="ECO:0000313" key="6">
    <source>
        <dbReference type="EnsemblMetazoa" id="XP_014246368.1"/>
    </source>
</evidence>
<sequence>MSFKPEIRKAVNNKFRNLCLESPNGMNINEQNETYGMVGKVNLSSKSIRPLIRRKRLTGGIDAMVNEGTLVGSLQRKADRKHFCGVTLVTLKHGVTACSCVIFGLPNDADLQQGTEYVVMAGDKKWETQDQKRLRDVQSFWKDSRCDMDPDIGIWQFGMGYFELSMAFPAAGGPDYAAGMPTSQDEYETLFKKFSENIEYAQGSVTKYCYTYGWGAKKYDVKLGDPTLFPPSLNKRAVQFISMKDCQDRLCNNGFCSFKVEKSGGFCLGVPDNSNGGLCKGDAGNPLICEKKFYGVGEEAPDCGSILKFSIFYKLDIDMIQSLKKKGSTASNLFTRRTRTQWLMITLTLISFVIV</sequence>
<dbReference type="InterPro" id="IPR009003">
    <property type="entry name" value="Peptidase_S1_PA"/>
</dbReference>
<accession>A0A8I6RJ16</accession>
<dbReference type="PANTHER" id="PTHR24276:SF96">
    <property type="entry name" value="PEPTIDASE S1 DOMAIN-CONTAINING PROTEIN"/>
    <property type="match status" value="1"/>
</dbReference>
<evidence type="ECO:0000256" key="3">
    <source>
        <dbReference type="ARBA" id="ARBA00022825"/>
    </source>
</evidence>
<reference evidence="6" key="1">
    <citation type="submission" date="2022-01" db="UniProtKB">
        <authorList>
            <consortium name="EnsemblMetazoa"/>
        </authorList>
    </citation>
    <scope>IDENTIFICATION</scope>
</reference>
<dbReference type="GO" id="GO:0004252">
    <property type="term" value="F:serine-type endopeptidase activity"/>
    <property type="evidence" value="ECO:0007669"/>
    <property type="project" value="InterPro"/>
</dbReference>
<dbReference type="AlphaFoldDB" id="A0A8I6RJ16"/>
<dbReference type="GO" id="GO:0006508">
    <property type="term" value="P:proteolysis"/>
    <property type="evidence" value="ECO:0007669"/>
    <property type="project" value="UniProtKB-KW"/>
</dbReference>
<dbReference type="Gene3D" id="2.40.10.10">
    <property type="entry name" value="Trypsin-like serine proteases"/>
    <property type="match status" value="1"/>
</dbReference>
<keyword evidence="4" id="KW-1015">Disulfide bond</keyword>
<dbReference type="InterPro" id="IPR001254">
    <property type="entry name" value="Trypsin_dom"/>
</dbReference>
<dbReference type="SUPFAM" id="SSF50494">
    <property type="entry name" value="Trypsin-like serine proteases"/>
    <property type="match status" value="1"/>
</dbReference>
<dbReference type="Pfam" id="PF00089">
    <property type="entry name" value="Trypsin"/>
    <property type="match status" value="1"/>
</dbReference>
<dbReference type="EnsemblMetazoa" id="XM_014390882.2">
    <property type="protein sequence ID" value="XP_014246368.1"/>
    <property type="gene ID" value="LOC106664853"/>
</dbReference>
<evidence type="ECO:0000256" key="1">
    <source>
        <dbReference type="ARBA" id="ARBA00022670"/>
    </source>
</evidence>
<evidence type="ECO:0000259" key="5">
    <source>
        <dbReference type="PROSITE" id="PS50240"/>
    </source>
</evidence>
<evidence type="ECO:0000256" key="4">
    <source>
        <dbReference type="ARBA" id="ARBA00023157"/>
    </source>
</evidence>
<dbReference type="InterPro" id="IPR043504">
    <property type="entry name" value="Peptidase_S1_PA_chymotrypsin"/>
</dbReference>
<protein>
    <recommendedName>
        <fullName evidence="5">Peptidase S1 domain-containing protein</fullName>
    </recommendedName>
</protein>
<name>A0A8I6RJ16_CIMLE</name>
<dbReference type="SMART" id="SM00020">
    <property type="entry name" value="Tryp_SPc"/>
    <property type="match status" value="1"/>
</dbReference>
<dbReference type="GeneID" id="106664853"/>